<dbReference type="Gene3D" id="1.10.357.10">
    <property type="entry name" value="Tetracycline Repressor, domain 2"/>
    <property type="match status" value="1"/>
</dbReference>
<dbReference type="InterPro" id="IPR009057">
    <property type="entry name" value="Homeodomain-like_sf"/>
</dbReference>
<name>A0A1S1JSS9_9MYCO</name>
<keyword evidence="3" id="KW-0804">Transcription</keyword>
<reference evidence="6 8" key="1">
    <citation type="submission" date="2016-10" db="EMBL/GenBank/DDBJ databases">
        <title>Evaluation of Human, Animal and Environmental Mycobacterium chelonae Isolates by Core Genome Phylogenomic Analysis, Targeted Gene Comparison, and Anti-microbial Susceptibility Patterns: A Tale of Mistaken Identities.</title>
        <authorList>
            <person name="Fogelson S.B."/>
            <person name="Camus A.C."/>
            <person name="Lorenz W."/>
            <person name="Vasireddy R."/>
            <person name="Vasireddy S."/>
            <person name="Smith T."/>
            <person name="Brown-Elliott B.A."/>
            <person name="Wallace R.J.Jr."/>
            <person name="Hasan N.A."/>
            <person name="Reischl U."/>
            <person name="Sanchez S."/>
        </authorList>
    </citation>
    <scope>NUCLEOTIDE SEQUENCE [LARGE SCALE GENOMIC DNA]</scope>
    <source>
        <strain evidence="6 8">8528</strain>
    </source>
</reference>
<dbReference type="Proteomes" id="UP000179621">
    <property type="component" value="Unassembled WGS sequence"/>
</dbReference>
<dbReference type="InterPro" id="IPR001647">
    <property type="entry name" value="HTH_TetR"/>
</dbReference>
<dbReference type="Proteomes" id="UP000192434">
    <property type="component" value="Unassembled WGS sequence"/>
</dbReference>
<evidence type="ECO:0000313" key="7">
    <source>
        <dbReference type="EMBL" id="ORB58145.1"/>
    </source>
</evidence>
<dbReference type="InterPro" id="IPR041483">
    <property type="entry name" value="TetR_C_34"/>
</dbReference>
<dbReference type="Pfam" id="PF17929">
    <property type="entry name" value="TetR_C_34"/>
    <property type="match status" value="1"/>
</dbReference>
<dbReference type="EMBL" id="MVII01000012">
    <property type="protein sequence ID" value="ORB58145.1"/>
    <property type="molecule type" value="Genomic_DNA"/>
</dbReference>
<sequence>MSNSDCGFKRARRPEQVEERKRAILEVAAQMLAEAPVVDISLRELSTRVGLSKSNVLRYFETREAIFLEILEREQEAMLGEVAEQFEQLKAAGVVDVTRVADVVATSLIARPLLCELMSAMASVLERNISVEFARGFKRRASEKAERLAELVRDVLPELSVHDAAHFAGVVHILVAGMWPYAHPTDAVCTVMGELGLQAPADLFASYLKEGLTVQLLGLHARSEQAVRPKV</sequence>
<comment type="caution">
    <text evidence="7">The sequence shown here is derived from an EMBL/GenBank/DDBJ whole genome shotgun (WGS) entry which is preliminary data.</text>
</comment>
<dbReference type="RefSeq" id="WP_070909838.1">
    <property type="nucleotide sequence ID" value="NZ_CP010271.1"/>
</dbReference>
<evidence type="ECO:0000313" key="9">
    <source>
        <dbReference type="Proteomes" id="UP000192434"/>
    </source>
</evidence>
<dbReference type="STRING" id="1578165.BKG68_04755"/>
<dbReference type="SUPFAM" id="SSF46689">
    <property type="entry name" value="Homeodomain-like"/>
    <property type="match status" value="1"/>
</dbReference>
<organism evidence="7 9">
    <name type="scientific">Mycobacteroides saopaulense</name>
    <dbReference type="NCBI Taxonomy" id="1578165"/>
    <lineage>
        <taxon>Bacteria</taxon>
        <taxon>Bacillati</taxon>
        <taxon>Actinomycetota</taxon>
        <taxon>Actinomycetes</taxon>
        <taxon>Mycobacteriales</taxon>
        <taxon>Mycobacteriaceae</taxon>
        <taxon>Mycobacteroides</taxon>
    </lineage>
</organism>
<feature type="domain" description="HTH tetR-type" evidence="5">
    <location>
        <begin position="18"/>
        <end position="78"/>
    </location>
</feature>
<dbReference type="AlphaFoldDB" id="A0A1S1JSS9"/>
<protein>
    <recommendedName>
        <fullName evidence="5">HTH tetR-type domain-containing protein</fullName>
    </recommendedName>
</protein>
<dbReference type="GO" id="GO:0003700">
    <property type="term" value="F:DNA-binding transcription factor activity"/>
    <property type="evidence" value="ECO:0007669"/>
    <property type="project" value="TreeGrafter"/>
</dbReference>
<evidence type="ECO:0000256" key="4">
    <source>
        <dbReference type="PROSITE-ProRule" id="PRU00335"/>
    </source>
</evidence>
<reference evidence="7 9" key="2">
    <citation type="submission" date="2016-12" db="EMBL/GenBank/DDBJ databases">
        <title>The new phylogeny of genus Mycobacterium.</title>
        <authorList>
            <person name="Tortoli E."/>
            <person name="Trovato A."/>
            <person name="Cirillo D.M."/>
        </authorList>
    </citation>
    <scope>NUCLEOTIDE SEQUENCE [LARGE SCALE GENOMIC DNA]</scope>
    <source>
        <strain evidence="7 9">CCUG 66554</strain>
    </source>
</reference>
<evidence type="ECO:0000256" key="2">
    <source>
        <dbReference type="ARBA" id="ARBA00023125"/>
    </source>
</evidence>
<dbReference type="GO" id="GO:0000976">
    <property type="term" value="F:transcription cis-regulatory region binding"/>
    <property type="evidence" value="ECO:0007669"/>
    <property type="project" value="TreeGrafter"/>
</dbReference>
<keyword evidence="2 4" id="KW-0238">DNA-binding</keyword>
<gene>
    <name evidence="6" type="ORF">BKG73_04765</name>
    <name evidence="7" type="ORF">BST43_11010</name>
</gene>
<dbReference type="InterPro" id="IPR050109">
    <property type="entry name" value="HTH-type_TetR-like_transc_reg"/>
</dbReference>
<dbReference type="PANTHER" id="PTHR30055:SF234">
    <property type="entry name" value="HTH-TYPE TRANSCRIPTIONAL REGULATOR BETI"/>
    <property type="match status" value="1"/>
</dbReference>
<dbReference type="EMBL" id="MLIH01000002">
    <property type="protein sequence ID" value="OHU13973.1"/>
    <property type="molecule type" value="Genomic_DNA"/>
</dbReference>
<evidence type="ECO:0000256" key="3">
    <source>
        <dbReference type="ARBA" id="ARBA00023163"/>
    </source>
</evidence>
<dbReference type="PANTHER" id="PTHR30055">
    <property type="entry name" value="HTH-TYPE TRANSCRIPTIONAL REGULATOR RUTR"/>
    <property type="match status" value="1"/>
</dbReference>
<accession>A0A1S1JSS9</accession>
<evidence type="ECO:0000313" key="6">
    <source>
        <dbReference type="EMBL" id="OHU13973.1"/>
    </source>
</evidence>
<keyword evidence="1" id="KW-0805">Transcription regulation</keyword>
<evidence type="ECO:0000313" key="8">
    <source>
        <dbReference type="Proteomes" id="UP000179621"/>
    </source>
</evidence>
<evidence type="ECO:0000256" key="1">
    <source>
        <dbReference type="ARBA" id="ARBA00023015"/>
    </source>
</evidence>
<evidence type="ECO:0000259" key="5">
    <source>
        <dbReference type="PROSITE" id="PS50977"/>
    </source>
</evidence>
<dbReference type="PROSITE" id="PS50977">
    <property type="entry name" value="HTH_TETR_2"/>
    <property type="match status" value="1"/>
</dbReference>
<proteinExistence type="predicted"/>
<feature type="DNA-binding region" description="H-T-H motif" evidence="4">
    <location>
        <begin position="41"/>
        <end position="60"/>
    </location>
</feature>
<keyword evidence="8" id="KW-1185">Reference proteome</keyword>
<dbReference type="KEGG" id="msao:MYCSP_15405"/>
<dbReference type="Pfam" id="PF00440">
    <property type="entry name" value="TetR_N"/>
    <property type="match status" value="1"/>
</dbReference>